<dbReference type="Proteomes" id="UP000030745">
    <property type="component" value="Unassembled WGS sequence"/>
</dbReference>
<dbReference type="OMA" id="WATHGQR"/>
<reference evidence="3 4" key="1">
    <citation type="journal article" date="2013" name="PLoS Genet.">
        <title>Distinctive expansion of potential virulence genes in the genome of the oomycete fish pathogen Saprolegnia parasitica.</title>
        <authorList>
            <person name="Jiang R.H."/>
            <person name="de Bruijn I."/>
            <person name="Haas B.J."/>
            <person name="Belmonte R."/>
            <person name="Lobach L."/>
            <person name="Christie J."/>
            <person name="van den Ackerveken G."/>
            <person name="Bottin A."/>
            <person name="Bulone V."/>
            <person name="Diaz-Moreno S.M."/>
            <person name="Dumas B."/>
            <person name="Fan L."/>
            <person name="Gaulin E."/>
            <person name="Govers F."/>
            <person name="Grenville-Briggs L.J."/>
            <person name="Horner N.R."/>
            <person name="Levin J.Z."/>
            <person name="Mammella M."/>
            <person name="Meijer H.J."/>
            <person name="Morris P."/>
            <person name="Nusbaum C."/>
            <person name="Oome S."/>
            <person name="Phillips A.J."/>
            <person name="van Rooyen D."/>
            <person name="Rzeszutek E."/>
            <person name="Saraiva M."/>
            <person name="Secombes C.J."/>
            <person name="Seidl M.F."/>
            <person name="Snel B."/>
            <person name="Stassen J.H."/>
            <person name="Sykes S."/>
            <person name="Tripathy S."/>
            <person name="van den Berg H."/>
            <person name="Vega-Arreguin J.C."/>
            <person name="Wawra S."/>
            <person name="Young S.K."/>
            <person name="Zeng Q."/>
            <person name="Dieguez-Uribeondo J."/>
            <person name="Russ C."/>
            <person name="Tyler B.M."/>
            <person name="van West P."/>
        </authorList>
    </citation>
    <scope>NUCLEOTIDE SEQUENCE [LARGE SCALE GENOMIC DNA]</scope>
    <source>
        <strain evidence="3 4">CBS 223.65</strain>
    </source>
</reference>
<dbReference type="InterPro" id="IPR050994">
    <property type="entry name" value="At_inactive_RLKs"/>
</dbReference>
<name>A0A067BQ37_SAPPC</name>
<dbReference type="InterPro" id="IPR003591">
    <property type="entry name" value="Leu-rich_rpt_typical-subtyp"/>
</dbReference>
<keyword evidence="4" id="KW-1185">Reference proteome</keyword>
<dbReference type="EMBL" id="KK583314">
    <property type="protein sequence ID" value="KDO20373.1"/>
    <property type="molecule type" value="Genomic_DNA"/>
</dbReference>
<evidence type="ECO:0008006" key="5">
    <source>
        <dbReference type="Google" id="ProtNLM"/>
    </source>
</evidence>
<dbReference type="STRING" id="695850.A0A067BQ37"/>
<dbReference type="GeneID" id="24135614"/>
<sequence>MLFWATGGPSWKQSWPISDVVSDPCRDNWYGVHCNCQGHIVLLRLANNGLTGYLPPAFARLSALEELDVSSNALTQSVPSTLGRLSALRVLRLDQNALTGLVPPSLSTLSSLEVLRLEGNAFSAPLPTAIYNLQVQGHVAVSWDAALTPMVLDAQ</sequence>
<dbReference type="Pfam" id="PF13855">
    <property type="entry name" value="LRR_8"/>
    <property type="match status" value="1"/>
</dbReference>
<evidence type="ECO:0000256" key="2">
    <source>
        <dbReference type="ARBA" id="ARBA00022737"/>
    </source>
</evidence>
<evidence type="ECO:0000313" key="3">
    <source>
        <dbReference type="EMBL" id="KDO20373.1"/>
    </source>
</evidence>
<accession>A0A067BQ37</accession>
<keyword evidence="1" id="KW-0433">Leucine-rich repeat</keyword>
<dbReference type="InterPro" id="IPR032675">
    <property type="entry name" value="LRR_dom_sf"/>
</dbReference>
<dbReference type="KEGG" id="spar:SPRG_13755"/>
<gene>
    <name evidence="3" type="ORF">SPRG_13755</name>
</gene>
<dbReference type="RefSeq" id="XP_012208901.1">
    <property type="nucleotide sequence ID" value="XM_012353511.1"/>
</dbReference>
<proteinExistence type="predicted"/>
<dbReference type="SUPFAM" id="SSF52058">
    <property type="entry name" value="L domain-like"/>
    <property type="match status" value="1"/>
</dbReference>
<dbReference type="Gene3D" id="3.80.10.10">
    <property type="entry name" value="Ribonuclease Inhibitor"/>
    <property type="match status" value="1"/>
</dbReference>
<organism evidence="3 4">
    <name type="scientific">Saprolegnia parasitica (strain CBS 223.65)</name>
    <dbReference type="NCBI Taxonomy" id="695850"/>
    <lineage>
        <taxon>Eukaryota</taxon>
        <taxon>Sar</taxon>
        <taxon>Stramenopiles</taxon>
        <taxon>Oomycota</taxon>
        <taxon>Saprolegniomycetes</taxon>
        <taxon>Saprolegniales</taxon>
        <taxon>Saprolegniaceae</taxon>
        <taxon>Saprolegnia</taxon>
    </lineage>
</organism>
<dbReference type="VEuPathDB" id="FungiDB:SPRG_13755"/>
<keyword evidence="2" id="KW-0677">Repeat</keyword>
<dbReference type="PANTHER" id="PTHR48010:SF58">
    <property type="entry name" value="RECEPTOR PROTEIN KINASE-LIKE PROTEIN ZAR1"/>
    <property type="match status" value="1"/>
</dbReference>
<dbReference type="SMART" id="SM00369">
    <property type="entry name" value="LRR_TYP"/>
    <property type="match status" value="3"/>
</dbReference>
<evidence type="ECO:0000256" key="1">
    <source>
        <dbReference type="ARBA" id="ARBA00022614"/>
    </source>
</evidence>
<dbReference type="FunFam" id="3.80.10.10:FF:000383">
    <property type="entry name" value="Leucine-rich repeat receptor protein kinase EMS1"/>
    <property type="match status" value="1"/>
</dbReference>
<dbReference type="Pfam" id="PF00560">
    <property type="entry name" value="LRR_1"/>
    <property type="match status" value="1"/>
</dbReference>
<evidence type="ECO:0000313" key="4">
    <source>
        <dbReference type="Proteomes" id="UP000030745"/>
    </source>
</evidence>
<dbReference type="OrthoDB" id="776842at2759"/>
<dbReference type="AlphaFoldDB" id="A0A067BQ37"/>
<dbReference type="PANTHER" id="PTHR48010">
    <property type="entry name" value="OS05G0588300 PROTEIN"/>
    <property type="match status" value="1"/>
</dbReference>
<dbReference type="InterPro" id="IPR001611">
    <property type="entry name" value="Leu-rich_rpt"/>
</dbReference>
<protein>
    <recommendedName>
        <fullName evidence="5">Leucine-rich repeat-containing N-terminal plant-type domain-containing protein</fullName>
    </recommendedName>
</protein>